<protein>
    <submittedName>
        <fullName evidence="2">GG16326</fullName>
    </submittedName>
</protein>
<accession>B3P3A9</accession>
<dbReference type="PANTHER" id="PTHR31139">
    <property type="entry name" value="ECTOPIC P GRANULES PROTEIN 5 HOMOLOG"/>
    <property type="match status" value="1"/>
</dbReference>
<reference evidence="2 3" key="2">
    <citation type="journal article" date="2008" name="Bioinformatics">
        <title>Assembly reconciliation.</title>
        <authorList>
            <person name="Zimin A.V."/>
            <person name="Smith D.R."/>
            <person name="Sutton G."/>
            <person name="Yorke J.A."/>
        </authorList>
    </citation>
    <scope>NUCLEOTIDE SEQUENCE [LARGE SCALE GENOMIC DNA]</scope>
    <source>
        <strain evidence="2 3">TSC#14021-0224.01</strain>
    </source>
</reference>
<dbReference type="GO" id="GO:0097352">
    <property type="term" value="P:autophagosome maturation"/>
    <property type="evidence" value="ECO:0007669"/>
    <property type="project" value="TreeGrafter"/>
</dbReference>
<dbReference type="InterPro" id="IPR051436">
    <property type="entry name" value="Autophagy-related_EPG5"/>
</dbReference>
<gene>
    <name evidence="2" type="primary">Dere\GG16326</name>
    <name evidence="2" type="ORF">Dere_GG16326</name>
</gene>
<dbReference type="Proteomes" id="UP000008711">
    <property type="component" value="Unassembled WGS sequence"/>
</dbReference>
<evidence type="ECO:0000313" key="3">
    <source>
        <dbReference type="Proteomes" id="UP000008711"/>
    </source>
</evidence>
<dbReference type="PhylomeDB" id="B3P3A9"/>
<dbReference type="GO" id="GO:0005737">
    <property type="term" value="C:cytoplasm"/>
    <property type="evidence" value="ECO:0007669"/>
    <property type="project" value="TreeGrafter"/>
</dbReference>
<organism evidence="2 3">
    <name type="scientific">Drosophila erecta</name>
    <name type="common">Fruit fly</name>
    <dbReference type="NCBI Taxonomy" id="7220"/>
    <lineage>
        <taxon>Eukaryota</taxon>
        <taxon>Metazoa</taxon>
        <taxon>Ecdysozoa</taxon>
        <taxon>Arthropoda</taxon>
        <taxon>Hexapoda</taxon>
        <taxon>Insecta</taxon>
        <taxon>Pterygota</taxon>
        <taxon>Neoptera</taxon>
        <taxon>Endopterygota</taxon>
        <taxon>Diptera</taxon>
        <taxon>Brachycera</taxon>
        <taxon>Muscomorpha</taxon>
        <taxon>Ephydroidea</taxon>
        <taxon>Drosophilidae</taxon>
        <taxon>Drosophila</taxon>
        <taxon>Sophophora</taxon>
    </lineage>
</organism>
<dbReference type="PANTHER" id="PTHR31139:SF4">
    <property type="entry name" value="ECTOPIC P GRANULES PROTEIN 5 HOMOLOG"/>
    <property type="match status" value="1"/>
</dbReference>
<keyword evidence="3" id="KW-1185">Reference proteome</keyword>
<dbReference type="HOGENOM" id="CLU_288898_0_0_1"/>
<evidence type="ECO:0000256" key="1">
    <source>
        <dbReference type="SAM" id="MobiDB-lite"/>
    </source>
</evidence>
<feature type="compositionally biased region" description="Basic residues" evidence="1">
    <location>
        <begin position="1"/>
        <end position="15"/>
    </location>
</feature>
<feature type="region of interest" description="Disordered" evidence="1">
    <location>
        <begin position="77"/>
        <end position="106"/>
    </location>
</feature>
<name>B3P3A9_DROER</name>
<sequence>MATLVKPKKEKSKKSCNREPIQKEEEEEHAELSTSEEQRPSENVSLLEEFQRVAALASSSSGEAIISHECCISSDVAETPQEPETQEPSETEAQPSAPSAPPPSTVHIVQYPNLQPMQMSNARVEEHSAKIVYRQAESPTGFALARSHIKPLSTEELRQIYDCPDLELAKQFELEFLMNSLLESSEADPLYAAVMEYYELQGKITSNLHDVEKLRKDCTESQKQIWVRQPVTRTFSGTCGDGNVVQESITYDVIKVDPIKLELAQTALTGLYDMVCHAYTNNAITAKITKVKVDQIINELLTYPNVDDQSVVSLKYTQSGQALECVSQLRRAISILFSFVRRPSPNANFDKDLKEWLRKLIALQLLLATREDHWFLLFNILRCPNGVGSWAAQFLQLPGTRAGRRGSQQNELPLELNSPELNHCMAVLQILLMPVKKRNEYLKSQTQAHRELSATGATDRWIVVDSDGEDSHTPAGECVGLKESDLIALLNQLPFEKIFTSALRIEKFLDDYILEPDMITAQQMLSVVIFFSQLVKTMGEGLLTYNNERYKQLAKRLGRLVRHTLQYVFDYNELFINNNLFKSSEMYERIQVELQALLVRACGYIYRTRNLGTWQYFSTLPFATLDAEVIWHLYYYLNVGFPTDLANDLVSNAEAAFQAEDFWRKFDLANADVAPEDMYYLLQTFFEMANERNRSKDGSLVKAICLHIFHIGYIHQSTREICYKTARDMLANLMDEDLFSCLLVQLKMRYGEVDQAAYLFKALPLENWHPSMDSFEVLSNWLLHFDYQSSESHLARLIISHLNWGLDCEGRLFLPHNIHVRMAHLVNESLNKYAPEVIGASGISESVRQVSSLIDSTQSSREQFTNWCWRMVSVLRLHLMDQGVESVKRTLQHPTEPLLFIPELERMELIFQGVNENRPLALYVGMLVSLHGHSIPLICQHGFNLLQQLLLDHRHAATIRCLELIVPLFLETPETLANCESFQRLMTTLLNADRTYLKLAKDMVYANSIGPILELLDNMLHHQIISYTKMVAELQFIVSS</sequence>
<dbReference type="OrthoDB" id="75419at2759"/>
<dbReference type="EMBL" id="CH954181">
    <property type="protein sequence ID" value="EDV48561.1"/>
    <property type="molecule type" value="Genomic_DNA"/>
</dbReference>
<evidence type="ECO:0000313" key="2">
    <source>
        <dbReference type="EMBL" id="EDV48561.1"/>
    </source>
</evidence>
<reference evidence="2 3" key="1">
    <citation type="journal article" date="2007" name="Nature">
        <title>Evolution of genes and genomes on the Drosophila phylogeny.</title>
        <authorList>
            <consortium name="Drosophila 12 Genomes Consortium"/>
            <person name="Clark A.G."/>
            <person name="Eisen M.B."/>
            <person name="Smith D.R."/>
            <person name="Bergman C.M."/>
            <person name="Oliver B."/>
            <person name="Markow T.A."/>
            <person name="Kaufman T.C."/>
            <person name="Kellis M."/>
            <person name="Gelbart W."/>
            <person name="Iyer V.N."/>
            <person name="Pollard D.A."/>
            <person name="Sackton T.B."/>
            <person name="Larracuente A.M."/>
            <person name="Singh N.D."/>
            <person name="Abad J.P."/>
            <person name="Abt D.N."/>
            <person name="Adryan B."/>
            <person name="Aguade M."/>
            <person name="Akashi H."/>
            <person name="Anderson W.W."/>
            <person name="Aquadro C.F."/>
            <person name="Ardell D.H."/>
            <person name="Arguello R."/>
            <person name="Artieri C.G."/>
            <person name="Barbash D.A."/>
            <person name="Barker D."/>
            <person name="Barsanti P."/>
            <person name="Batterham P."/>
            <person name="Batzoglou S."/>
            <person name="Begun D."/>
            <person name="Bhutkar A."/>
            <person name="Blanco E."/>
            <person name="Bosak S.A."/>
            <person name="Bradley R.K."/>
            <person name="Brand A.D."/>
            <person name="Brent M.R."/>
            <person name="Brooks A.N."/>
            <person name="Brown R.H."/>
            <person name="Butlin R.K."/>
            <person name="Caggese C."/>
            <person name="Calvi B.R."/>
            <person name="Bernardo de Carvalho A."/>
            <person name="Caspi A."/>
            <person name="Castrezana S."/>
            <person name="Celniker S.E."/>
            <person name="Chang J.L."/>
            <person name="Chapple C."/>
            <person name="Chatterji S."/>
            <person name="Chinwalla A."/>
            <person name="Civetta A."/>
            <person name="Clifton S.W."/>
            <person name="Comeron J.M."/>
            <person name="Costello J.C."/>
            <person name="Coyne J.A."/>
            <person name="Daub J."/>
            <person name="David R.G."/>
            <person name="Delcher A.L."/>
            <person name="Delehaunty K."/>
            <person name="Do C.B."/>
            <person name="Ebling H."/>
            <person name="Edwards K."/>
            <person name="Eickbush T."/>
            <person name="Evans J.D."/>
            <person name="Filipski A."/>
            <person name="Findeiss S."/>
            <person name="Freyhult E."/>
            <person name="Fulton L."/>
            <person name="Fulton R."/>
            <person name="Garcia A.C."/>
            <person name="Gardiner A."/>
            <person name="Garfield D.A."/>
            <person name="Garvin B.E."/>
            <person name="Gibson G."/>
            <person name="Gilbert D."/>
            <person name="Gnerre S."/>
            <person name="Godfrey J."/>
            <person name="Good R."/>
            <person name="Gotea V."/>
            <person name="Gravely B."/>
            <person name="Greenberg A.J."/>
            <person name="Griffiths-Jones S."/>
            <person name="Gross S."/>
            <person name="Guigo R."/>
            <person name="Gustafson E.A."/>
            <person name="Haerty W."/>
            <person name="Hahn M.W."/>
            <person name="Halligan D.L."/>
            <person name="Halpern A.L."/>
            <person name="Halter G.M."/>
            <person name="Han M.V."/>
            <person name="Heger A."/>
            <person name="Hillier L."/>
            <person name="Hinrichs A.S."/>
            <person name="Holmes I."/>
            <person name="Hoskins R.A."/>
            <person name="Hubisz M.J."/>
            <person name="Hultmark D."/>
            <person name="Huntley M.A."/>
            <person name="Jaffe D.B."/>
            <person name="Jagadeeshan S."/>
            <person name="Jeck W.R."/>
            <person name="Johnson J."/>
            <person name="Jones C.D."/>
            <person name="Jordan W.C."/>
            <person name="Karpen G.H."/>
            <person name="Kataoka E."/>
            <person name="Keightley P.D."/>
            <person name="Kheradpour P."/>
            <person name="Kirkness E.F."/>
            <person name="Koerich L.B."/>
            <person name="Kristiansen K."/>
            <person name="Kudrna D."/>
            <person name="Kulathinal R.J."/>
            <person name="Kumar S."/>
            <person name="Kwok R."/>
            <person name="Lander E."/>
            <person name="Langley C.H."/>
            <person name="Lapoint R."/>
            <person name="Lazzaro B.P."/>
            <person name="Lee S.J."/>
            <person name="Levesque L."/>
            <person name="Li R."/>
            <person name="Lin C.F."/>
            <person name="Lin M.F."/>
            <person name="Lindblad-Toh K."/>
            <person name="Llopart A."/>
            <person name="Long M."/>
            <person name="Low L."/>
            <person name="Lozovsky E."/>
            <person name="Lu J."/>
            <person name="Luo M."/>
            <person name="Machado C.A."/>
            <person name="Makalowski W."/>
            <person name="Marzo M."/>
            <person name="Matsuda M."/>
            <person name="Matzkin L."/>
            <person name="McAllister B."/>
            <person name="McBride C.S."/>
            <person name="McKernan B."/>
            <person name="McKernan K."/>
            <person name="Mendez-Lago M."/>
            <person name="Minx P."/>
            <person name="Mollenhauer M.U."/>
            <person name="Montooth K."/>
            <person name="Mount S.M."/>
            <person name="Mu X."/>
            <person name="Myers E."/>
            <person name="Negre B."/>
            <person name="Newfeld S."/>
            <person name="Nielsen R."/>
            <person name="Noor M.A."/>
            <person name="O'Grady P."/>
            <person name="Pachter L."/>
            <person name="Papaceit M."/>
            <person name="Parisi M.J."/>
            <person name="Parisi M."/>
            <person name="Parts L."/>
            <person name="Pedersen J.S."/>
            <person name="Pesole G."/>
            <person name="Phillippy A.M."/>
            <person name="Ponting C.P."/>
            <person name="Pop M."/>
            <person name="Porcelli D."/>
            <person name="Powell J.R."/>
            <person name="Prohaska S."/>
            <person name="Pruitt K."/>
            <person name="Puig M."/>
            <person name="Quesneville H."/>
            <person name="Ram K.R."/>
            <person name="Rand D."/>
            <person name="Rasmussen M.D."/>
            <person name="Reed L.K."/>
            <person name="Reenan R."/>
            <person name="Reily A."/>
            <person name="Remington K.A."/>
            <person name="Rieger T.T."/>
            <person name="Ritchie M.G."/>
            <person name="Robin C."/>
            <person name="Rogers Y.H."/>
            <person name="Rohde C."/>
            <person name="Rozas J."/>
            <person name="Rubenfield M.J."/>
            <person name="Ruiz A."/>
            <person name="Russo S."/>
            <person name="Salzberg S.L."/>
            <person name="Sanchez-Gracia A."/>
            <person name="Saranga D.J."/>
            <person name="Sato H."/>
            <person name="Schaeffer S.W."/>
            <person name="Schatz M.C."/>
            <person name="Schlenke T."/>
            <person name="Schwartz R."/>
            <person name="Segarra C."/>
            <person name="Singh R.S."/>
            <person name="Sirot L."/>
            <person name="Sirota M."/>
            <person name="Sisneros N.B."/>
            <person name="Smith C.D."/>
            <person name="Smith T.F."/>
            <person name="Spieth J."/>
            <person name="Stage D.E."/>
            <person name="Stark A."/>
            <person name="Stephan W."/>
            <person name="Strausberg R.L."/>
            <person name="Strempel S."/>
            <person name="Sturgill D."/>
            <person name="Sutton G."/>
            <person name="Sutton G.G."/>
            <person name="Tao W."/>
            <person name="Teichmann S."/>
            <person name="Tobari Y.N."/>
            <person name="Tomimura Y."/>
            <person name="Tsolas J.M."/>
            <person name="Valente V.L."/>
            <person name="Venter E."/>
            <person name="Venter J.C."/>
            <person name="Vicario S."/>
            <person name="Vieira F.G."/>
            <person name="Vilella A.J."/>
            <person name="Villasante A."/>
            <person name="Walenz B."/>
            <person name="Wang J."/>
            <person name="Wasserman M."/>
            <person name="Watts T."/>
            <person name="Wilson D."/>
            <person name="Wilson R.K."/>
            <person name="Wing R.A."/>
            <person name="Wolfner M.F."/>
            <person name="Wong A."/>
            <person name="Wong G.K."/>
            <person name="Wu C.I."/>
            <person name="Wu G."/>
            <person name="Yamamoto D."/>
            <person name="Yang H.P."/>
            <person name="Yang S.P."/>
            <person name="Yorke J.A."/>
            <person name="Yoshida K."/>
            <person name="Zdobnov E."/>
            <person name="Zhang P."/>
            <person name="Zhang Y."/>
            <person name="Zimin A.V."/>
            <person name="Baldwin J."/>
            <person name="Abdouelleil A."/>
            <person name="Abdulkadir J."/>
            <person name="Abebe A."/>
            <person name="Abera B."/>
            <person name="Abreu J."/>
            <person name="Acer S.C."/>
            <person name="Aftuck L."/>
            <person name="Alexander A."/>
            <person name="An P."/>
            <person name="Anderson E."/>
            <person name="Anderson S."/>
            <person name="Arachi H."/>
            <person name="Azer M."/>
            <person name="Bachantsang P."/>
            <person name="Barry A."/>
            <person name="Bayul T."/>
            <person name="Berlin A."/>
            <person name="Bessette D."/>
            <person name="Bloom T."/>
            <person name="Blye J."/>
            <person name="Boguslavskiy L."/>
            <person name="Bonnet C."/>
            <person name="Boukhgalter B."/>
            <person name="Bourzgui I."/>
            <person name="Brown A."/>
            <person name="Cahill P."/>
            <person name="Channer S."/>
            <person name="Cheshatsang Y."/>
            <person name="Chuda L."/>
            <person name="Citroen M."/>
            <person name="Collymore A."/>
            <person name="Cooke P."/>
            <person name="Costello M."/>
            <person name="D'Aco K."/>
            <person name="Daza R."/>
            <person name="De Haan G."/>
            <person name="DeGray S."/>
            <person name="DeMaso C."/>
            <person name="Dhargay N."/>
            <person name="Dooley K."/>
            <person name="Dooley E."/>
            <person name="Doricent M."/>
            <person name="Dorje P."/>
            <person name="Dorjee K."/>
            <person name="Dupes A."/>
            <person name="Elong R."/>
            <person name="Falk J."/>
            <person name="Farina A."/>
            <person name="Faro S."/>
            <person name="Ferguson D."/>
            <person name="Fisher S."/>
            <person name="Foley C.D."/>
            <person name="Franke A."/>
            <person name="Friedrich D."/>
            <person name="Gadbois L."/>
            <person name="Gearin G."/>
            <person name="Gearin C.R."/>
            <person name="Giannoukos G."/>
            <person name="Goode T."/>
            <person name="Graham J."/>
            <person name="Grandbois E."/>
            <person name="Grewal S."/>
            <person name="Gyaltsen K."/>
            <person name="Hafez N."/>
            <person name="Hagos B."/>
            <person name="Hall J."/>
            <person name="Henson C."/>
            <person name="Hollinger A."/>
            <person name="Honan T."/>
            <person name="Huard M.D."/>
            <person name="Hughes L."/>
            <person name="Hurhula B."/>
            <person name="Husby M.E."/>
            <person name="Kamat A."/>
            <person name="Kanga B."/>
            <person name="Kashin S."/>
            <person name="Khazanovich D."/>
            <person name="Kisner P."/>
            <person name="Lance K."/>
            <person name="Lara M."/>
            <person name="Lee W."/>
            <person name="Lennon N."/>
            <person name="Letendre F."/>
            <person name="LeVine R."/>
            <person name="Lipovsky A."/>
            <person name="Liu X."/>
            <person name="Liu J."/>
            <person name="Liu S."/>
            <person name="Lokyitsang T."/>
            <person name="Lokyitsang Y."/>
            <person name="Lubonja R."/>
            <person name="Lui A."/>
            <person name="MacDonald P."/>
            <person name="Magnisalis V."/>
            <person name="Maru K."/>
            <person name="Matthews C."/>
            <person name="McCusker W."/>
            <person name="McDonough S."/>
            <person name="Mehta T."/>
            <person name="Meldrim J."/>
            <person name="Meneus L."/>
            <person name="Mihai O."/>
            <person name="Mihalev A."/>
            <person name="Mihova T."/>
            <person name="Mittelman R."/>
            <person name="Mlenga V."/>
            <person name="Montmayeur A."/>
            <person name="Mulrain L."/>
            <person name="Navidi A."/>
            <person name="Naylor J."/>
            <person name="Negash T."/>
            <person name="Nguyen T."/>
            <person name="Nguyen N."/>
            <person name="Nicol R."/>
            <person name="Norbu C."/>
            <person name="Norbu N."/>
            <person name="Novod N."/>
            <person name="O'Neill B."/>
            <person name="Osman S."/>
            <person name="Markiewicz E."/>
            <person name="Oyono O.L."/>
            <person name="Patti C."/>
            <person name="Phunkhang P."/>
            <person name="Pierre F."/>
            <person name="Priest M."/>
            <person name="Raghuraman S."/>
            <person name="Rege F."/>
            <person name="Reyes R."/>
            <person name="Rise C."/>
            <person name="Rogov P."/>
            <person name="Ross K."/>
            <person name="Ryan E."/>
            <person name="Settipalli S."/>
            <person name="Shea T."/>
            <person name="Sherpa N."/>
            <person name="Shi L."/>
            <person name="Shih D."/>
            <person name="Sparrow T."/>
            <person name="Spaulding J."/>
            <person name="Stalker J."/>
            <person name="Stange-Thomann N."/>
            <person name="Stavropoulos S."/>
            <person name="Stone C."/>
            <person name="Strader C."/>
            <person name="Tesfaye S."/>
            <person name="Thomson T."/>
            <person name="Thoulutsang Y."/>
            <person name="Thoulutsang D."/>
            <person name="Topham K."/>
            <person name="Topping I."/>
            <person name="Tsamla T."/>
            <person name="Vassiliev H."/>
            <person name="Vo A."/>
            <person name="Wangchuk T."/>
            <person name="Wangdi T."/>
            <person name="Weiand M."/>
            <person name="Wilkinson J."/>
            <person name="Wilson A."/>
            <person name="Yadav S."/>
            <person name="Young G."/>
            <person name="Yu Q."/>
            <person name="Zembek L."/>
            <person name="Zhong D."/>
            <person name="Zimmer A."/>
            <person name="Zwirko Z."/>
            <person name="Jaffe D.B."/>
            <person name="Alvarez P."/>
            <person name="Brockman W."/>
            <person name="Butler J."/>
            <person name="Chin C."/>
            <person name="Gnerre S."/>
            <person name="Grabherr M."/>
            <person name="Kleber M."/>
            <person name="Mauceli E."/>
            <person name="MacCallum I."/>
        </authorList>
    </citation>
    <scope>NUCLEOTIDE SEQUENCE [LARGE SCALE GENOMIC DNA]</scope>
    <source>
        <strain evidence="2 3">TSC#14021-0224.01</strain>
    </source>
</reference>
<feature type="region of interest" description="Disordered" evidence="1">
    <location>
        <begin position="1"/>
        <end position="44"/>
    </location>
</feature>
<proteinExistence type="predicted"/>
<dbReference type="eggNOG" id="KOG3622">
    <property type="taxonomic scope" value="Eukaryota"/>
</dbReference>
<dbReference type="AlphaFoldDB" id="B3P3A9"/>
<dbReference type="OMA" id="THKANTI"/>